<dbReference type="AlphaFoldDB" id="A0A2S7SX88"/>
<proteinExistence type="predicted"/>
<evidence type="ECO:0000313" key="1">
    <source>
        <dbReference type="EMBL" id="PQJ11205.1"/>
    </source>
</evidence>
<protein>
    <submittedName>
        <fullName evidence="1">Uncharacterized protein</fullName>
    </submittedName>
</protein>
<name>A0A2S7SX88_9BACT</name>
<gene>
    <name evidence="1" type="ORF">CJD36_005205</name>
</gene>
<organism evidence="1 2">
    <name type="scientific">Flavipsychrobacter stenotrophus</name>
    <dbReference type="NCBI Taxonomy" id="2077091"/>
    <lineage>
        <taxon>Bacteria</taxon>
        <taxon>Pseudomonadati</taxon>
        <taxon>Bacteroidota</taxon>
        <taxon>Chitinophagia</taxon>
        <taxon>Chitinophagales</taxon>
        <taxon>Chitinophagaceae</taxon>
        <taxon>Flavipsychrobacter</taxon>
    </lineage>
</organism>
<reference evidence="1 2" key="1">
    <citation type="submission" date="2018-01" db="EMBL/GenBank/DDBJ databases">
        <title>A novel member of the phylum Bacteroidetes isolated from glacier ice.</title>
        <authorList>
            <person name="Liu Q."/>
            <person name="Xin Y.-H."/>
        </authorList>
    </citation>
    <scope>NUCLEOTIDE SEQUENCE [LARGE SCALE GENOMIC DNA]</scope>
    <source>
        <strain evidence="1 2">RB1R16</strain>
    </source>
</reference>
<sequence>MAAGITYAQTAKKAAPAAKTATAKTETEVIDLTSVEIPSKMTVPKGVKAVVGKYDNSIQGPGNFEISIETAEMTIAEQRTKTEKDDMTKFVKYLAQDANGFMYTAKIMGRDVCHFEYILNVGGKSFRLYDKRVSPLTEEQVKPMYEAAKSAK</sequence>
<accession>A0A2S7SX88</accession>
<comment type="caution">
    <text evidence="1">The sequence shown here is derived from an EMBL/GenBank/DDBJ whole genome shotgun (WGS) entry which is preliminary data.</text>
</comment>
<dbReference type="Proteomes" id="UP000239872">
    <property type="component" value="Unassembled WGS sequence"/>
</dbReference>
<evidence type="ECO:0000313" key="2">
    <source>
        <dbReference type="Proteomes" id="UP000239872"/>
    </source>
</evidence>
<dbReference type="EMBL" id="PPSL01000002">
    <property type="protein sequence ID" value="PQJ11205.1"/>
    <property type="molecule type" value="Genomic_DNA"/>
</dbReference>
<keyword evidence="2" id="KW-1185">Reference proteome</keyword>